<dbReference type="RefSeq" id="WP_211470101.1">
    <property type="nucleotide sequence ID" value="NZ_JAGSXH010000098.1"/>
</dbReference>
<gene>
    <name evidence="1" type="ORF">KGA66_21960</name>
</gene>
<sequence length="176" mass="18766">MVCAHDTVVATYQTAYDGVQPLCRGFAGDGDHAGEGLSGAATTAAVGTVVQWMLSHARAIYSFQPTAAWLAANPHPRDVNGFFHRQTGPAAGDTAMRAYKDFLTPAPGRPGNERDYALVSVIVSPGARAEPTRGAVGGGVWFVGCLVYHSDNHEYLEPCPSWVWTTPVVPAVKRRL</sequence>
<evidence type="ECO:0000313" key="2">
    <source>
        <dbReference type="Proteomes" id="UP000677913"/>
    </source>
</evidence>
<reference evidence="1" key="1">
    <citation type="submission" date="2021-04" db="EMBL/GenBank/DDBJ databases">
        <title>Genome based classification of Actinospica acidithermotolerans sp. nov., an actinobacterium isolated from an Indonesian hot spring.</title>
        <authorList>
            <person name="Kusuma A.B."/>
            <person name="Putra K.E."/>
            <person name="Nafisah S."/>
            <person name="Loh J."/>
            <person name="Nouioui I."/>
            <person name="Goodfellow M."/>
        </authorList>
    </citation>
    <scope>NUCLEOTIDE SEQUENCE</scope>
    <source>
        <strain evidence="1">DSM 45618</strain>
    </source>
</reference>
<comment type="caution">
    <text evidence="1">The sequence shown here is derived from an EMBL/GenBank/DDBJ whole genome shotgun (WGS) entry which is preliminary data.</text>
</comment>
<dbReference type="AlphaFoldDB" id="A0A8J7WQP4"/>
<protein>
    <submittedName>
        <fullName evidence="1">Uncharacterized protein</fullName>
    </submittedName>
</protein>
<dbReference type="EMBL" id="JAGSXH010000098">
    <property type="protein sequence ID" value="MBS2965733.1"/>
    <property type="molecule type" value="Genomic_DNA"/>
</dbReference>
<evidence type="ECO:0000313" key="1">
    <source>
        <dbReference type="EMBL" id="MBS2965733.1"/>
    </source>
</evidence>
<organism evidence="1 2">
    <name type="scientific">Actinocrinis puniceicyclus</name>
    <dbReference type="NCBI Taxonomy" id="977794"/>
    <lineage>
        <taxon>Bacteria</taxon>
        <taxon>Bacillati</taxon>
        <taxon>Actinomycetota</taxon>
        <taxon>Actinomycetes</taxon>
        <taxon>Catenulisporales</taxon>
        <taxon>Actinospicaceae</taxon>
        <taxon>Actinocrinis</taxon>
    </lineage>
</organism>
<accession>A0A8J7WQP4</accession>
<proteinExistence type="predicted"/>
<name>A0A8J7WQP4_9ACTN</name>
<keyword evidence="2" id="KW-1185">Reference proteome</keyword>
<dbReference type="Proteomes" id="UP000677913">
    <property type="component" value="Unassembled WGS sequence"/>
</dbReference>